<keyword evidence="4" id="KW-1185">Reference proteome</keyword>
<feature type="domain" description="CN hydrolase" evidence="2">
    <location>
        <begin position="5"/>
        <end position="249"/>
    </location>
</feature>
<dbReference type="InterPro" id="IPR050345">
    <property type="entry name" value="Aliph_Amidase/BUP"/>
</dbReference>
<keyword evidence="1" id="KW-0378">Hydrolase</keyword>
<dbReference type="Gene3D" id="3.60.110.10">
    <property type="entry name" value="Carbon-nitrogen hydrolase"/>
    <property type="match status" value="1"/>
</dbReference>
<evidence type="ECO:0000256" key="1">
    <source>
        <dbReference type="ARBA" id="ARBA00022801"/>
    </source>
</evidence>
<dbReference type="InterPro" id="IPR003010">
    <property type="entry name" value="C-N_Hydrolase"/>
</dbReference>
<organism evidence="3 4">
    <name type="scientific">Marinobacter salinus</name>
    <dbReference type="NCBI Taxonomy" id="1874317"/>
    <lineage>
        <taxon>Bacteria</taxon>
        <taxon>Pseudomonadati</taxon>
        <taxon>Pseudomonadota</taxon>
        <taxon>Gammaproteobacteria</taxon>
        <taxon>Pseudomonadales</taxon>
        <taxon>Marinobacteraceae</taxon>
        <taxon>Marinobacter</taxon>
    </lineage>
</organism>
<sequence length="278" mass="31268">MVKNLNVAVAQINCQLLDVEANLERHREYAKQARQEGAELLLFPELSLTGYQVGRDAPTVAMRRDDPALLRLATEAQGITLVVGFVERARAGELYNAMAYLRDGEVIHVHRKINLPTYGGLEEGKWFHSGSQIGNVEIRENWESSCLICADLWNPALTHCAFLKQPELMLAPINSASGVVSEDFSNEDNWKTNVSFYAMIYGTPVVMANRYGHEKDLWFWGGSCILGPKGEILAAADDSECIIHAELNQDAIDRARFEMPTVRDSNTRLIRRLLEDQY</sequence>
<evidence type="ECO:0000313" key="4">
    <source>
        <dbReference type="Proteomes" id="UP000177445"/>
    </source>
</evidence>
<dbReference type="Pfam" id="PF00795">
    <property type="entry name" value="CN_hydrolase"/>
    <property type="match status" value="1"/>
</dbReference>
<dbReference type="CDD" id="cd07586">
    <property type="entry name" value="nitrilase_8"/>
    <property type="match status" value="1"/>
</dbReference>
<dbReference type="RefSeq" id="WP_070969295.1">
    <property type="nucleotide sequence ID" value="NZ_CP017715.1"/>
</dbReference>
<name>A0A1D9GLG7_9GAMM</name>
<dbReference type="InterPro" id="IPR036526">
    <property type="entry name" value="C-N_Hydrolase_sf"/>
</dbReference>
<gene>
    <name evidence="3" type="ORF">BKP64_10080</name>
</gene>
<dbReference type="EMBL" id="CP017715">
    <property type="protein sequence ID" value="AOY88482.1"/>
    <property type="molecule type" value="Genomic_DNA"/>
</dbReference>
<dbReference type="AlphaFoldDB" id="A0A1D9GLG7"/>
<dbReference type="SUPFAM" id="SSF56317">
    <property type="entry name" value="Carbon-nitrogen hydrolase"/>
    <property type="match status" value="1"/>
</dbReference>
<dbReference type="KEGG" id="msq:BKP64_10080"/>
<dbReference type="GO" id="GO:0050126">
    <property type="term" value="F:N-carbamoylputrescine amidase activity"/>
    <property type="evidence" value="ECO:0007669"/>
    <property type="project" value="TreeGrafter"/>
</dbReference>
<dbReference type="STRING" id="1874317.BKP64_10080"/>
<dbReference type="PROSITE" id="PS50263">
    <property type="entry name" value="CN_HYDROLASE"/>
    <property type="match status" value="1"/>
</dbReference>
<proteinExistence type="predicted"/>
<evidence type="ECO:0000259" key="2">
    <source>
        <dbReference type="PROSITE" id="PS50263"/>
    </source>
</evidence>
<reference evidence="3 4" key="1">
    <citation type="submission" date="2016-10" db="EMBL/GenBank/DDBJ databases">
        <title>Marinobacter salinus sp. nov., a moderately halophilic bacterium isolated from a tidal flat environment.</title>
        <authorList>
            <person name="Park S.-J."/>
        </authorList>
    </citation>
    <scope>NUCLEOTIDE SEQUENCE [LARGE SCALE GENOMIC DNA]</scope>
    <source>
        <strain evidence="3 4">Hb8</strain>
    </source>
</reference>
<dbReference type="OrthoDB" id="9760188at2"/>
<dbReference type="Proteomes" id="UP000177445">
    <property type="component" value="Chromosome"/>
</dbReference>
<dbReference type="PANTHER" id="PTHR43674">
    <property type="entry name" value="NITRILASE C965.09-RELATED"/>
    <property type="match status" value="1"/>
</dbReference>
<dbReference type="PANTHER" id="PTHR43674:SF2">
    <property type="entry name" value="BETA-UREIDOPROPIONASE"/>
    <property type="match status" value="1"/>
</dbReference>
<accession>A0A1D9GLG7</accession>
<protein>
    <submittedName>
        <fullName evidence="3">NAD+ synthetase</fullName>
    </submittedName>
</protein>
<dbReference type="GO" id="GO:0033388">
    <property type="term" value="P:putrescine biosynthetic process from arginine"/>
    <property type="evidence" value="ECO:0007669"/>
    <property type="project" value="TreeGrafter"/>
</dbReference>
<evidence type="ECO:0000313" key="3">
    <source>
        <dbReference type="EMBL" id="AOY88482.1"/>
    </source>
</evidence>